<keyword evidence="2" id="KW-1185">Reference proteome</keyword>
<dbReference type="Proteomes" id="UP000321353">
    <property type="component" value="Chromosome"/>
</dbReference>
<proteinExistence type="predicted"/>
<organism evidence="1 2">
    <name type="scientific">Stieleria maiorica</name>
    <dbReference type="NCBI Taxonomy" id="2795974"/>
    <lineage>
        <taxon>Bacteria</taxon>
        <taxon>Pseudomonadati</taxon>
        <taxon>Planctomycetota</taxon>
        <taxon>Planctomycetia</taxon>
        <taxon>Pirellulales</taxon>
        <taxon>Pirellulaceae</taxon>
        <taxon>Stieleria</taxon>
    </lineage>
</organism>
<dbReference type="EMBL" id="CP036264">
    <property type="protein sequence ID" value="QEG00750.1"/>
    <property type="molecule type" value="Genomic_DNA"/>
</dbReference>
<name>A0A5B9MJZ0_9BACT</name>
<gene>
    <name evidence="1" type="ORF">Mal15_48220</name>
</gene>
<dbReference type="AlphaFoldDB" id="A0A5B9MJZ0"/>
<reference evidence="1 2" key="1">
    <citation type="submission" date="2019-02" db="EMBL/GenBank/DDBJ databases">
        <title>Planctomycetal bacteria perform biofilm scaping via a novel small molecule.</title>
        <authorList>
            <person name="Jeske O."/>
            <person name="Boedeker C."/>
            <person name="Wiegand S."/>
            <person name="Breitling P."/>
            <person name="Kallscheuer N."/>
            <person name="Jogler M."/>
            <person name="Rohde M."/>
            <person name="Petersen J."/>
            <person name="Medema M.H."/>
            <person name="Surup F."/>
            <person name="Jogler C."/>
        </authorList>
    </citation>
    <scope>NUCLEOTIDE SEQUENCE [LARGE SCALE GENOMIC DNA]</scope>
    <source>
        <strain evidence="1 2">Mal15</strain>
    </source>
</reference>
<dbReference type="KEGG" id="smam:Mal15_48220"/>
<accession>A0A5B9MJZ0</accession>
<sequence>MWQSCISDLGSIQVKHNYLVNTIEKAKVFISHIGVRAIESFQNGKAIGNLRSDSVFYGDPCNRKVILNCWIGTAKGRDFTDQLLMGTPIASLPLNQHEQD</sequence>
<evidence type="ECO:0000313" key="2">
    <source>
        <dbReference type="Proteomes" id="UP000321353"/>
    </source>
</evidence>
<evidence type="ECO:0000313" key="1">
    <source>
        <dbReference type="EMBL" id="QEG00750.1"/>
    </source>
</evidence>
<protein>
    <submittedName>
        <fullName evidence="1">Uncharacterized protein</fullName>
    </submittedName>
</protein>